<dbReference type="SUPFAM" id="SSF50677">
    <property type="entry name" value="ValRS/IleRS/LeuRS editing domain"/>
    <property type="match status" value="1"/>
</dbReference>
<dbReference type="Gene3D" id="1.10.730.10">
    <property type="entry name" value="Isoleucyl-tRNA Synthetase, Domain 1"/>
    <property type="match status" value="1"/>
</dbReference>
<dbReference type="InterPro" id="IPR009080">
    <property type="entry name" value="tRNAsynth_Ia_anticodon-bd"/>
</dbReference>
<dbReference type="InterPro" id="IPR002302">
    <property type="entry name" value="Leu-tRNA-ligase"/>
</dbReference>
<comment type="subcellular location">
    <subcellularLocation>
        <location evidence="9">Cytoplasm</location>
    </subcellularLocation>
</comment>
<dbReference type="Pfam" id="PF00133">
    <property type="entry name" value="tRNA-synt_1"/>
    <property type="match status" value="2"/>
</dbReference>
<dbReference type="PRINTS" id="PR00985">
    <property type="entry name" value="TRNASYNTHLEU"/>
</dbReference>
<feature type="domain" description="Methionyl/Valyl/Leucyl/Isoleucyl-tRNA synthetase anticodon-binding" evidence="12">
    <location>
        <begin position="699"/>
        <end position="824"/>
    </location>
</feature>
<dbReference type="GO" id="GO:0005524">
    <property type="term" value="F:ATP binding"/>
    <property type="evidence" value="ECO:0007669"/>
    <property type="project" value="UniProtKB-UniRule"/>
</dbReference>
<dbReference type="InterPro" id="IPR025709">
    <property type="entry name" value="Leu_tRNA-synth_edit"/>
</dbReference>
<dbReference type="PANTHER" id="PTHR43740:SF2">
    <property type="entry name" value="LEUCINE--TRNA LIGASE, MITOCHONDRIAL"/>
    <property type="match status" value="1"/>
</dbReference>
<feature type="short sequence motif" description="'KMSKS' region" evidence="9">
    <location>
        <begin position="619"/>
        <end position="623"/>
    </location>
</feature>
<evidence type="ECO:0000259" key="13">
    <source>
        <dbReference type="Pfam" id="PF09334"/>
    </source>
</evidence>
<dbReference type="FunFam" id="1.10.730.10:FF:000003">
    <property type="entry name" value="Leucine--tRNA ligase"/>
    <property type="match status" value="1"/>
</dbReference>
<dbReference type="KEGG" id="hpaa:E5Q53_01785"/>
<dbReference type="FunFam" id="3.90.740.10:FF:000012">
    <property type="entry name" value="Leucine--tRNA ligase"/>
    <property type="match status" value="1"/>
</dbReference>
<evidence type="ECO:0000313" key="15">
    <source>
        <dbReference type="EMBL" id="QEN10291.1"/>
    </source>
</evidence>
<dbReference type="InterPro" id="IPR002300">
    <property type="entry name" value="aa-tRNA-synth_Ia"/>
</dbReference>
<dbReference type="InterPro" id="IPR009008">
    <property type="entry name" value="Val/Leu/Ile-tRNA-synth_edit"/>
</dbReference>
<dbReference type="GO" id="GO:0006429">
    <property type="term" value="P:leucyl-tRNA aminoacylation"/>
    <property type="evidence" value="ECO:0007669"/>
    <property type="project" value="UniProtKB-UniRule"/>
</dbReference>
<dbReference type="FunFam" id="3.40.50.620:FF:000051">
    <property type="entry name" value="Leucine--tRNA ligase"/>
    <property type="match status" value="1"/>
</dbReference>
<evidence type="ECO:0000256" key="1">
    <source>
        <dbReference type="ARBA" id="ARBA00005594"/>
    </source>
</evidence>
<feature type="domain" description="Aminoacyl-tRNA synthetase class Ia" evidence="11">
    <location>
        <begin position="417"/>
        <end position="572"/>
    </location>
</feature>
<dbReference type="FunFam" id="3.10.20.590:FF:000001">
    <property type="entry name" value="Leucine--tRNA ligase"/>
    <property type="match status" value="1"/>
</dbReference>
<feature type="short sequence motif" description="'HIGH' region" evidence="9">
    <location>
        <begin position="42"/>
        <end position="52"/>
    </location>
</feature>
<reference evidence="15 16" key="1">
    <citation type="submission" date="2019-04" db="EMBL/GenBank/DDBJ databases">
        <title>Complete Genome and Methylome Analysis of Haemophilus haemolyticus NEB129.</title>
        <authorList>
            <person name="Fomenkov A."/>
            <person name="Roberts R.J."/>
            <person name="Anton B.P."/>
            <person name="Vincze T."/>
        </authorList>
    </citation>
    <scope>NUCLEOTIDE SEQUENCE [LARGE SCALE GENOMIC DNA]</scope>
    <source>
        <strain evidence="15 16">NEB129</strain>
    </source>
</reference>
<evidence type="ECO:0000256" key="4">
    <source>
        <dbReference type="ARBA" id="ARBA00022741"/>
    </source>
</evidence>
<dbReference type="Gene3D" id="3.10.20.590">
    <property type="match status" value="1"/>
</dbReference>
<dbReference type="Gene3D" id="2.20.28.290">
    <property type="match status" value="1"/>
</dbReference>
<dbReference type="EC" id="6.1.1.4" evidence="9"/>
<evidence type="ECO:0000256" key="2">
    <source>
        <dbReference type="ARBA" id="ARBA00022490"/>
    </source>
</evidence>
<keyword evidence="5 9" id="KW-0067">ATP-binding</keyword>
<dbReference type="Gene3D" id="3.40.50.620">
    <property type="entry name" value="HUPs"/>
    <property type="match status" value="2"/>
</dbReference>
<dbReference type="InterPro" id="IPR015413">
    <property type="entry name" value="Methionyl/Leucyl_tRNA_Synth"/>
</dbReference>
<evidence type="ECO:0000259" key="14">
    <source>
        <dbReference type="Pfam" id="PF13603"/>
    </source>
</evidence>
<sequence length="861" mass="97334">MQQQYNPSEIEPKVQQYWAENKVFKAIKDESKEKYYCLSMFPYPSGRLHMGHVRNYTIGDVVSRYQRMLGKNVLQPFGWDAFGLPAEGAAIKNKTAPAKWTYENIAYMKKQLQLLGFGFDWDREIATCKPDYYKWEQWFFTELYKKGLVYKKNSTVNWCPNDVTVLANEQVHDGCCWRCDTPVEQKEIPQWFIKITDYAEQLLGGLDNLPQWPDMVKTMQRNWIGRSEGVEITFDVADTNENVAVYTTRPDTFYGVSYLGIAAAHPLAGLAAQNNPELAAFIQEAKNAKVAEADLATMEKKGMATGLFAIHPLTGEKLPIWVANFVLMHYGTGAVMAVPAHDQRDYEFANKYGLQIKQVIAPLAGQEIDLSKEAFTEHGELVNSAEFDGLDFDGAFNGIADKLEQLGVGKRQVNYRLRDWGVSRQRYWGAPIPMLTLENGDVVPAPLEDLPIILPEDVVMDGVKSPIKADPNWAKTTFNGVPALKETDTFDTFMESSWYYARYTSPKFAEAMLDKDEANYWLPVDQYIGGIEHATMHLLYFRFFHKLLRDAGFVTSDEPATKLLCQGMVLADAFYYTSPTNERIWVSPTQVTLERDEKGRIIKATDPEGRELVHTGMTKMSKSKNNGIDPQEMVEKYGADTVRLFMMFASPAEMTLEWQESGVEGAKRFLGRVWNLVYQYQQNPAKTALDVTALSADQKALRREVHKTIAKVSDDIGRRQTFNTAIAAIMELMNKLTKVPLESEQDRAVMAEALSAVVRMLYPITPHICFELWQALGNETAIDTAEWVKADESAMVEDEKLIVVQVNGKVRGKVTVAADADEETVKTIAFADENVKKFTDGQHIVKVIYVAGKLLNVVVKP</sequence>
<gene>
    <name evidence="9 15" type="primary">leuS</name>
    <name evidence="15" type="ORF">E5Q53_01785</name>
</gene>
<dbReference type="GO" id="GO:0004823">
    <property type="term" value="F:leucine-tRNA ligase activity"/>
    <property type="evidence" value="ECO:0007669"/>
    <property type="project" value="UniProtKB-UniRule"/>
</dbReference>
<evidence type="ECO:0000313" key="16">
    <source>
        <dbReference type="Proteomes" id="UP000323974"/>
    </source>
</evidence>
<dbReference type="GeneID" id="78223820"/>
<dbReference type="SUPFAM" id="SSF47323">
    <property type="entry name" value="Anticodon-binding domain of a subclass of class I aminoacyl-tRNA synthetases"/>
    <property type="match status" value="1"/>
</dbReference>
<dbReference type="CDD" id="cd00812">
    <property type="entry name" value="LeuRS_core"/>
    <property type="match status" value="1"/>
</dbReference>
<dbReference type="Pfam" id="PF09334">
    <property type="entry name" value="tRNA-synt_1g"/>
    <property type="match status" value="1"/>
</dbReference>
<dbReference type="InterPro" id="IPR013155">
    <property type="entry name" value="M/V/L/I-tRNA-synth_anticd-bd"/>
</dbReference>
<evidence type="ECO:0000259" key="12">
    <source>
        <dbReference type="Pfam" id="PF08264"/>
    </source>
</evidence>
<dbReference type="NCBIfam" id="TIGR00396">
    <property type="entry name" value="leuS_bact"/>
    <property type="match status" value="1"/>
</dbReference>
<feature type="domain" description="Aminoacyl-tRNA synthetase class Ia" evidence="11">
    <location>
        <begin position="618"/>
        <end position="653"/>
    </location>
</feature>
<dbReference type="SUPFAM" id="SSF52374">
    <property type="entry name" value="Nucleotidylyl transferase"/>
    <property type="match status" value="1"/>
</dbReference>
<evidence type="ECO:0000256" key="6">
    <source>
        <dbReference type="ARBA" id="ARBA00022917"/>
    </source>
</evidence>
<keyword evidence="6 9" id="KW-0648">Protein biosynthesis</keyword>
<dbReference type="PROSITE" id="PS00178">
    <property type="entry name" value="AA_TRNA_LIGASE_I"/>
    <property type="match status" value="1"/>
</dbReference>
<comment type="catalytic activity">
    <reaction evidence="8 9">
        <text>tRNA(Leu) + L-leucine + ATP = L-leucyl-tRNA(Leu) + AMP + diphosphate</text>
        <dbReference type="Rhea" id="RHEA:11688"/>
        <dbReference type="Rhea" id="RHEA-COMP:9613"/>
        <dbReference type="Rhea" id="RHEA-COMP:9622"/>
        <dbReference type="ChEBI" id="CHEBI:30616"/>
        <dbReference type="ChEBI" id="CHEBI:33019"/>
        <dbReference type="ChEBI" id="CHEBI:57427"/>
        <dbReference type="ChEBI" id="CHEBI:78442"/>
        <dbReference type="ChEBI" id="CHEBI:78494"/>
        <dbReference type="ChEBI" id="CHEBI:456215"/>
        <dbReference type="EC" id="6.1.1.4"/>
    </reaction>
</comment>
<proteinExistence type="inferred from homology"/>
<dbReference type="FunFam" id="3.40.50.620:FF:000003">
    <property type="entry name" value="Leucine--tRNA ligase"/>
    <property type="match status" value="1"/>
</dbReference>
<dbReference type="InterPro" id="IPR001412">
    <property type="entry name" value="aa-tRNA-synth_I_CS"/>
</dbReference>
<dbReference type="FunFam" id="2.20.28.290:FF:000001">
    <property type="entry name" value="Leucine--tRNA ligase"/>
    <property type="match status" value="1"/>
</dbReference>
<keyword evidence="3 9" id="KW-0436">Ligase</keyword>
<evidence type="ECO:0000256" key="3">
    <source>
        <dbReference type="ARBA" id="ARBA00022598"/>
    </source>
</evidence>
<dbReference type="Pfam" id="PF08264">
    <property type="entry name" value="Anticodon_1"/>
    <property type="match status" value="1"/>
</dbReference>
<dbReference type="GO" id="GO:0005829">
    <property type="term" value="C:cytosol"/>
    <property type="evidence" value="ECO:0007669"/>
    <property type="project" value="TreeGrafter"/>
</dbReference>
<dbReference type="GO" id="GO:0002161">
    <property type="term" value="F:aminoacyl-tRNA deacylase activity"/>
    <property type="evidence" value="ECO:0007669"/>
    <property type="project" value="InterPro"/>
</dbReference>
<keyword evidence="4 9" id="KW-0547">Nucleotide-binding</keyword>
<evidence type="ECO:0000256" key="8">
    <source>
        <dbReference type="ARBA" id="ARBA00047469"/>
    </source>
</evidence>
<keyword evidence="7 9" id="KW-0030">Aminoacyl-tRNA synthetase</keyword>
<dbReference type="PANTHER" id="PTHR43740">
    <property type="entry name" value="LEUCYL-TRNA SYNTHETASE"/>
    <property type="match status" value="1"/>
</dbReference>
<dbReference type="EMBL" id="CP038817">
    <property type="protein sequence ID" value="QEN10291.1"/>
    <property type="molecule type" value="Genomic_DNA"/>
</dbReference>
<feature type="domain" description="Leucyl-tRNA synthetase editing" evidence="14">
    <location>
        <begin position="221"/>
        <end position="404"/>
    </location>
</feature>
<evidence type="ECO:0000256" key="9">
    <source>
        <dbReference type="HAMAP-Rule" id="MF_00049"/>
    </source>
</evidence>
<evidence type="ECO:0000256" key="10">
    <source>
        <dbReference type="RuleBase" id="RU363035"/>
    </source>
</evidence>
<organism evidence="15 16">
    <name type="scientific">Haemophilus parahaemolyticus</name>
    <dbReference type="NCBI Taxonomy" id="735"/>
    <lineage>
        <taxon>Bacteria</taxon>
        <taxon>Pseudomonadati</taxon>
        <taxon>Pseudomonadota</taxon>
        <taxon>Gammaproteobacteria</taxon>
        <taxon>Pasteurellales</taxon>
        <taxon>Pasteurellaceae</taxon>
        <taxon>Haemophilus</taxon>
    </lineage>
</organism>
<dbReference type="RefSeq" id="WP_005706654.1">
    <property type="nucleotide sequence ID" value="NZ_CP038817.1"/>
</dbReference>
<keyword evidence="2 9" id="KW-0963">Cytoplasm</keyword>
<feature type="binding site" evidence="9">
    <location>
        <position position="622"/>
    </location>
    <ligand>
        <name>ATP</name>
        <dbReference type="ChEBI" id="CHEBI:30616"/>
    </ligand>
</feature>
<dbReference type="CDD" id="cd07958">
    <property type="entry name" value="Anticodon_Ia_Leu_BEm"/>
    <property type="match status" value="1"/>
</dbReference>
<name>A0AAE6MNF7_HAEPH</name>
<comment type="similarity">
    <text evidence="1 9 10">Belongs to the class-I aminoacyl-tRNA synthetase family.</text>
</comment>
<evidence type="ECO:0000256" key="5">
    <source>
        <dbReference type="ARBA" id="ARBA00022840"/>
    </source>
</evidence>
<dbReference type="Pfam" id="PF13603">
    <property type="entry name" value="tRNA-synt_1_2"/>
    <property type="match status" value="1"/>
</dbReference>
<dbReference type="Gene3D" id="3.90.740.10">
    <property type="entry name" value="Valyl/Leucyl/Isoleucyl-tRNA synthetase, editing domain"/>
    <property type="match status" value="1"/>
</dbReference>
<dbReference type="HAMAP" id="MF_00049_B">
    <property type="entry name" value="Leu_tRNA_synth_B"/>
    <property type="match status" value="1"/>
</dbReference>
<evidence type="ECO:0000256" key="7">
    <source>
        <dbReference type="ARBA" id="ARBA00023146"/>
    </source>
</evidence>
<protein>
    <recommendedName>
        <fullName evidence="9">Leucine--tRNA ligase</fullName>
        <ecNumber evidence="9">6.1.1.4</ecNumber>
    </recommendedName>
    <alternativeName>
        <fullName evidence="9">Leucyl-tRNA synthetase</fullName>
        <shortName evidence="9">LeuRS</shortName>
    </alternativeName>
</protein>
<evidence type="ECO:0000259" key="11">
    <source>
        <dbReference type="Pfam" id="PF00133"/>
    </source>
</evidence>
<dbReference type="AlphaFoldDB" id="A0AAE6MNF7"/>
<dbReference type="Proteomes" id="UP000323974">
    <property type="component" value="Chromosome"/>
</dbReference>
<accession>A0AAE6MNF7</accession>
<dbReference type="InterPro" id="IPR014729">
    <property type="entry name" value="Rossmann-like_a/b/a_fold"/>
</dbReference>
<feature type="domain" description="Methionyl/Leucyl tRNA synthetase" evidence="13">
    <location>
        <begin position="39"/>
        <end position="180"/>
    </location>
</feature>